<dbReference type="GeneID" id="60682676"/>
<dbReference type="Pfam" id="PF13478">
    <property type="entry name" value="XdhC_C"/>
    <property type="match status" value="1"/>
</dbReference>
<dbReference type="AlphaFoldDB" id="A0A368NUF5"/>
<evidence type="ECO:0000313" key="4">
    <source>
        <dbReference type="Proteomes" id="UP000436911"/>
    </source>
</evidence>
<dbReference type="EMBL" id="QUSG01000009">
    <property type="protein sequence ID" value="KAA3525882.1"/>
    <property type="molecule type" value="Genomic_DNA"/>
</dbReference>
<dbReference type="Gene3D" id="3.40.50.720">
    <property type="entry name" value="NAD(P)-binding Rossmann-like Domain"/>
    <property type="match status" value="1"/>
</dbReference>
<sequence>MTNISQTVFRTLVPEKAFSTDSAIDILRFAVDCLDGGAGVALATLIEIRGGSARALGAHMAIREDGRYCGFVSGGCIEAAVASEAVDTIAEGADRNVLFGEGSPFFDIVLPCGGGITIAIHVLRHSAPIRTVLDKLQGRIPAGLRYEPSTQALTAIETPKRAGWESESFVTVYRPKARIFLSGRSIEVDTTARIAEAAGYDVYRHDNASLEPDASQIDADTAVALLHHDIDLEIPVLQAALGAEPFYLGALGSARTHARRMERLRGIGYSESDIARIKSPIGIFNRARDAQSLALSVLADLAAMRVARFG</sequence>
<proteinExistence type="predicted"/>
<dbReference type="Proteomes" id="UP000436911">
    <property type="component" value="Unassembled WGS sequence"/>
</dbReference>
<evidence type="ECO:0000313" key="3">
    <source>
        <dbReference type="EMBL" id="KAA3525882.1"/>
    </source>
</evidence>
<dbReference type="InterPro" id="IPR052698">
    <property type="entry name" value="MoCofactor_Util/Proc"/>
</dbReference>
<dbReference type="InterPro" id="IPR027051">
    <property type="entry name" value="XdhC_Rossmann_dom"/>
</dbReference>
<dbReference type="OrthoDB" id="9815497at2"/>
<comment type="caution">
    <text evidence="3">The sequence shown here is derived from an EMBL/GenBank/DDBJ whole genome shotgun (WGS) entry which is preliminary data.</text>
</comment>
<dbReference type="Pfam" id="PF02625">
    <property type="entry name" value="XdhC_CoxI"/>
    <property type="match status" value="1"/>
</dbReference>
<feature type="domain" description="XdhC- CoxI" evidence="1">
    <location>
        <begin position="34"/>
        <end position="95"/>
    </location>
</feature>
<accession>A0A368NUF5</accession>
<dbReference type="InterPro" id="IPR003777">
    <property type="entry name" value="XdhC_CoxI"/>
</dbReference>
<name>A0A368NUF5_AGRVI</name>
<organism evidence="3 4">
    <name type="scientific">Agrobacterium vitis</name>
    <name type="common">Rhizobium vitis</name>
    <dbReference type="NCBI Taxonomy" id="373"/>
    <lineage>
        <taxon>Bacteria</taxon>
        <taxon>Pseudomonadati</taxon>
        <taxon>Pseudomonadota</taxon>
        <taxon>Alphaproteobacteria</taxon>
        <taxon>Hyphomicrobiales</taxon>
        <taxon>Rhizobiaceae</taxon>
        <taxon>Rhizobium/Agrobacterium group</taxon>
        <taxon>Agrobacterium</taxon>
    </lineage>
</organism>
<dbReference type="PANTHER" id="PTHR30388:SF4">
    <property type="entry name" value="MOLYBDENUM COFACTOR INSERTION CHAPERONE PAOD"/>
    <property type="match status" value="1"/>
</dbReference>
<evidence type="ECO:0000259" key="2">
    <source>
        <dbReference type="Pfam" id="PF13478"/>
    </source>
</evidence>
<dbReference type="RefSeq" id="WP_060715498.1">
    <property type="nucleotide sequence ID" value="NZ_CP055265.1"/>
</dbReference>
<dbReference type="PANTHER" id="PTHR30388">
    <property type="entry name" value="ALDEHYDE OXIDOREDUCTASE MOLYBDENUM COFACTOR ASSEMBLY PROTEIN"/>
    <property type="match status" value="1"/>
</dbReference>
<protein>
    <submittedName>
        <fullName evidence="3">XdhC family protein</fullName>
    </submittedName>
</protein>
<gene>
    <name evidence="3" type="ORF">DXT89_17720</name>
</gene>
<reference evidence="3 4" key="1">
    <citation type="submission" date="2018-08" db="EMBL/GenBank/DDBJ databases">
        <title>Genome sequencing of Agrobacterium vitis strain ICMP 10754.</title>
        <authorList>
            <person name="Visnovsky S.B."/>
            <person name="Pitman A.R."/>
        </authorList>
    </citation>
    <scope>NUCLEOTIDE SEQUENCE [LARGE SCALE GENOMIC DNA]</scope>
    <source>
        <strain evidence="3 4">ICMP 10754</strain>
    </source>
</reference>
<evidence type="ECO:0000259" key="1">
    <source>
        <dbReference type="Pfam" id="PF02625"/>
    </source>
</evidence>
<feature type="domain" description="XdhC Rossmann" evidence="2">
    <location>
        <begin position="186"/>
        <end position="301"/>
    </location>
</feature>